<keyword evidence="2" id="KW-1185">Reference proteome</keyword>
<sequence>MSQQTKQIEKIENGDVEPDNVEESQLFADLSKNFYRFKFRVFDKQKNSLSEYFVNVIKGELSSVLNQSIGVLNPDDALYEQMSKDLPIHDGNGLYFLVSEINLRKNTKKEFAYYLRIVNEFLVKHFAYIRENAI</sequence>
<dbReference type="EMBL" id="CP042905">
    <property type="protein sequence ID" value="QEE16444.1"/>
    <property type="molecule type" value="Genomic_DNA"/>
</dbReference>
<evidence type="ECO:0000313" key="2">
    <source>
        <dbReference type="Proteomes" id="UP000321408"/>
    </source>
</evidence>
<organism evidence="1 2">
    <name type="scientific">Promethearchaeum syntrophicum</name>
    <dbReference type="NCBI Taxonomy" id="2594042"/>
    <lineage>
        <taxon>Archaea</taxon>
        <taxon>Promethearchaeati</taxon>
        <taxon>Promethearchaeota</taxon>
        <taxon>Promethearchaeia</taxon>
        <taxon>Promethearchaeales</taxon>
        <taxon>Promethearchaeaceae</taxon>
        <taxon>Promethearchaeum</taxon>
    </lineage>
</organism>
<evidence type="ECO:0000313" key="1">
    <source>
        <dbReference type="EMBL" id="QEE16444.1"/>
    </source>
</evidence>
<reference evidence="1 2" key="1">
    <citation type="journal article" date="2020" name="Nature">
        <title>Isolation of an archaeon at the prokaryote-eukaryote interface.</title>
        <authorList>
            <person name="Imachi H."/>
            <person name="Nobu M.K."/>
            <person name="Nakahara N."/>
            <person name="Morono Y."/>
            <person name="Ogawara M."/>
            <person name="Takaki Y."/>
            <person name="Takano Y."/>
            <person name="Uematsu K."/>
            <person name="Ikuta T."/>
            <person name="Ito M."/>
            <person name="Matsui Y."/>
            <person name="Miyazaki M."/>
            <person name="Murata K."/>
            <person name="Saito Y."/>
            <person name="Sakai S."/>
            <person name="Song C."/>
            <person name="Tasumi E."/>
            <person name="Yamanaka Y."/>
            <person name="Yamaguchi T."/>
            <person name="Kamagata Y."/>
            <person name="Tamaki H."/>
            <person name="Takai K."/>
        </authorList>
    </citation>
    <scope>NUCLEOTIDE SEQUENCE [LARGE SCALE GENOMIC DNA]</scope>
    <source>
        <strain evidence="1 2">MK-D1</strain>
    </source>
</reference>
<protein>
    <submittedName>
        <fullName evidence="1">Uncharacterized protein</fullName>
    </submittedName>
</protein>
<dbReference type="GeneID" id="41330261"/>
<gene>
    <name evidence="1" type="ORF">DSAG12_02274</name>
</gene>
<name>A0A5B9DBD5_9ARCH</name>
<dbReference type="KEGG" id="psyt:DSAG12_02274"/>
<reference evidence="1 2" key="2">
    <citation type="journal article" date="2024" name="Int. J. Syst. Evol. Microbiol.">
        <title>Promethearchaeum syntrophicum gen. nov., sp. nov., an anaerobic, obligately syntrophic archaeon, the first isolate of the lineage 'Asgard' archaea, and proposal of the new archaeal phylum Promethearchaeota phyl. nov. and kingdom Promethearchaeati regn. nov.</title>
        <authorList>
            <person name="Imachi H."/>
            <person name="Nobu M.K."/>
            <person name="Kato S."/>
            <person name="Takaki Y."/>
            <person name="Miyazaki M."/>
            <person name="Miyata M."/>
            <person name="Ogawara M."/>
            <person name="Saito Y."/>
            <person name="Sakai S."/>
            <person name="Tahara Y.O."/>
            <person name="Takano Y."/>
            <person name="Tasumi E."/>
            <person name="Uematsu K."/>
            <person name="Yoshimura T."/>
            <person name="Itoh T."/>
            <person name="Ohkuma M."/>
            <person name="Takai K."/>
        </authorList>
    </citation>
    <scope>NUCLEOTIDE SEQUENCE [LARGE SCALE GENOMIC DNA]</scope>
    <source>
        <strain evidence="1 2">MK-D1</strain>
    </source>
</reference>
<accession>A0A5B9DBD5</accession>
<dbReference type="Proteomes" id="UP000321408">
    <property type="component" value="Chromosome"/>
</dbReference>
<proteinExistence type="predicted"/>
<dbReference type="AlphaFoldDB" id="A0A5B9DBD5"/>
<dbReference type="RefSeq" id="WP_147663321.1">
    <property type="nucleotide sequence ID" value="NZ_CP042905.2"/>
</dbReference>